<keyword evidence="4" id="KW-1185">Reference proteome</keyword>
<feature type="region of interest" description="Disordered" evidence="1">
    <location>
        <begin position="1459"/>
        <end position="1570"/>
    </location>
</feature>
<evidence type="ECO:0000259" key="2">
    <source>
        <dbReference type="Pfam" id="PF08751"/>
    </source>
</evidence>
<dbReference type="InterPro" id="IPR014862">
    <property type="entry name" value="TrwC"/>
</dbReference>
<feature type="compositionally biased region" description="Basic and acidic residues" evidence="1">
    <location>
        <begin position="1286"/>
        <end position="1297"/>
    </location>
</feature>
<dbReference type="SUPFAM" id="SSF55464">
    <property type="entry name" value="Origin of replication-binding domain, RBD-like"/>
    <property type="match status" value="1"/>
</dbReference>
<dbReference type="EMBL" id="JANAFB010000006">
    <property type="protein sequence ID" value="MCP3425166.1"/>
    <property type="molecule type" value="Genomic_DNA"/>
</dbReference>
<proteinExistence type="predicted"/>
<dbReference type="InterPro" id="IPR027417">
    <property type="entry name" value="P-loop_NTPase"/>
</dbReference>
<organism evidence="3 4">
    <name type="scientific">Rothia santali</name>
    <dbReference type="NCBI Taxonomy" id="2949643"/>
    <lineage>
        <taxon>Bacteria</taxon>
        <taxon>Bacillati</taxon>
        <taxon>Actinomycetota</taxon>
        <taxon>Actinomycetes</taxon>
        <taxon>Micrococcales</taxon>
        <taxon>Micrococcaceae</taxon>
        <taxon>Rothia</taxon>
    </lineage>
</organism>
<dbReference type="SUPFAM" id="SSF52540">
    <property type="entry name" value="P-loop containing nucleoside triphosphate hydrolases"/>
    <property type="match status" value="2"/>
</dbReference>
<sequence length="1570" mass="172623">MMTVHKLSAGDGYRYYTHEVASGDQLRAEGRELGDYYTVDGMPPGQWVGRGIGHLEVSGEVTEAQMEALFGNADAPIDPEKLREAFAEAHHKHEDVYARVMDQQRVAAAQNAWLVVEPYQQGATQEAIALKVSESLPEGQSIGQTAVAARLNQYRLAGNDIVKMNHLDGGMIPPNRQQFIDSYSMTPAETKHAESLAAKTAETESGDWLKAQRLGGKPREYQPSEFMNRVSEEVRRHTATQHEEPTGEQTKAIRNRVGGQLYRELHGRDATPPELVRFIANESKPKQQSVAGYDLVFTPVKSVSMAWGLGDTQLREGIEAAHNKAVAETLTYLEDNALYTRRGRDGVRQIDVDGGLIATKFRHYDNRTGDPNLHDHLVVANRVKGADGKWSTVDGRMFYQYNVAASEHYNARIREHLMSDLGVTFDAREQRGKKIWELSGFTPDMLSEFSSRRVSIDTALKNLERDLIERNGHAPTQKQRIALSQQATLATRPTKDGPRSLEQMNEQWQAQAKAKTKDLPLGEKLLPFIQNSAPTDENGIRRGPGGGDEPGPTITPTEHAPGILEDLEESKSTWRISDIQAATERYLGDTFPNQIIPTATVAETVAAVRESSIGMTPHDDLPIPGAYRRADGSSMYRVAGNERFTSAGVIAAEQHILDAAATSQVIPTATHDVFQNALGQVDPTRISAAQIAMAREFTTGERLLAVGIGPAGAGKTTSMKLTVATVEGAGNSVHGLAPTAAAASVMSTELGIQATTIDSLLGPNGAEAIEKITPGDMLLVDEIGMATSPKLSALLDVAEQRGAVVRGIGDQRQLAAIGAGGALRLIDQQVGAVHLEDVFRFRNADGTVNHEEVAASLALREPAARGEDKPFDWYLENGRVTAGDRDVMVKDLFTNWVTQTEAGKTSLMMAPTNDLVDELNELAQARQAQRGKLDTTGPNFTTASSHTVHAGDTIVTRQNARALSTNQGKDFVKNGDLWNVEKINADGSLKVQHENHHGVLTLPAWYTRENVELGYAYTGNRAQGAQAQTAGAILTSSTDRAGAYVQGTRGQEDNRFFVVVDETTTRDTVLETIAGNYDRDLSVHEQTQAERDTHRSVPQRLSKYEDLELYAQEHAMAHVAREALGRGRGNEIVGCEAWPALAHELADATEHGLDPAGVLARAHDQRDFANVEDDAAVLHWRIQGLRAADDAKLDAGHPRPFAAVPDEHLNELATRAAAKQPAPEPVLEDPKWHTREYGMTPTPELNARRAELAATMRENSSPQDRWKMAEMDAEVTRRRWSTPAQKEAEEIARGERARVEPGQDHHLTLAQALREEQKIRAGLLPTRETPEVQAPEKISRGVSGHTVSTYWQDYQYTPAATREMLGKHHEQIGELNRLRGTQIAEQKPVWAEALGEVPANPRNAERWYRVAGEVDAYRAKYNIADTEPAPVPKDYAASERGQYLAQQVVDVHKRGALSNRPARSAIENEATAEQVVKQRAETEQPSPAEQKIDPVTAERNAKLDRLMNRTKKNQPTQAPEKAEDRKDSMREKIRRIEEARKQQPNRAPGYKPGPEQPKPTGPRRGMGPGL</sequence>
<reference evidence="3" key="1">
    <citation type="submission" date="2022-06" db="EMBL/GenBank/DDBJ databases">
        <title>Rothia sp. isolated from sandalwood seedling.</title>
        <authorList>
            <person name="Tuikhar N."/>
            <person name="Kirdat K."/>
            <person name="Thorat V."/>
            <person name="Swetha P."/>
            <person name="Padma S."/>
            <person name="Sundararaj R."/>
            <person name="Yadav A."/>
        </authorList>
    </citation>
    <scope>NUCLEOTIDE SEQUENCE</scope>
    <source>
        <strain evidence="3">AR01</strain>
    </source>
</reference>
<dbReference type="Proteomes" id="UP001139502">
    <property type="component" value="Unassembled WGS sequence"/>
</dbReference>
<feature type="compositionally biased region" description="Polar residues" evidence="1">
    <location>
        <begin position="474"/>
        <end position="491"/>
    </location>
</feature>
<dbReference type="NCBIfam" id="NF041492">
    <property type="entry name" value="MobF"/>
    <property type="match status" value="1"/>
</dbReference>
<evidence type="ECO:0000313" key="3">
    <source>
        <dbReference type="EMBL" id="MCP3425166.1"/>
    </source>
</evidence>
<evidence type="ECO:0000256" key="1">
    <source>
        <dbReference type="SAM" id="MobiDB-lite"/>
    </source>
</evidence>
<protein>
    <submittedName>
        <fullName evidence="3">Relaxase domain-containing protein</fullName>
    </submittedName>
</protein>
<dbReference type="Pfam" id="PF08751">
    <property type="entry name" value="TrwC"/>
    <property type="match status" value="1"/>
</dbReference>
<feature type="region of interest" description="Disordered" evidence="1">
    <location>
        <begin position="1276"/>
        <end position="1297"/>
    </location>
</feature>
<feature type="domain" description="TrwC relaxase" evidence="2">
    <location>
        <begin position="9"/>
        <end position="514"/>
    </location>
</feature>
<name>A0A9X2H9J6_9MICC</name>
<comment type="caution">
    <text evidence="3">The sequence shown here is derived from an EMBL/GenBank/DDBJ whole genome shotgun (WGS) entry which is preliminary data.</text>
</comment>
<feature type="region of interest" description="Disordered" evidence="1">
    <location>
        <begin position="472"/>
        <end position="499"/>
    </location>
</feature>
<dbReference type="Gene3D" id="3.40.50.300">
    <property type="entry name" value="P-loop containing nucleotide triphosphate hydrolases"/>
    <property type="match status" value="2"/>
</dbReference>
<feature type="compositionally biased region" description="Basic and acidic residues" evidence="1">
    <location>
        <begin position="1520"/>
        <end position="1541"/>
    </location>
</feature>
<dbReference type="RefSeq" id="WP_254165220.1">
    <property type="nucleotide sequence ID" value="NZ_JANAFB010000006.1"/>
</dbReference>
<accession>A0A9X2H9J6</accession>
<dbReference type="Pfam" id="PF13604">
    <property type="entry name" value="AAA_30"/>
    <property type="match status" value="1"/>
</dbReference>
<evidence type="ECO:0000313" key="4">
    <source>
        <dbReference type="Proteomes" id="UP001139502"/>
    </source>
</evidence>
<gene>
    <name evidence="3" type="ORF">NBM05_03770</name>
</gene>
<dbReference type="CDD" id="cd17933">
    <property type="entry name" value="DEXSc_RecD-like"/>
    <property type="match status" value="1"/>
</dbReference>
<dbReference type="Gene3D" id="2.30.30.940">
    <property type="match status" value="1"/>
</dbReference>
<feature type="region of interest" description="Disordered" evidence="1">
    <location>
        <begin position="531"/>
        <end position="563"/>
    </location>
</feature>